<name>A0ACB9S8P7_9MYRT</name>
<protein>
    <submittedName>
        <fullName evidence="1">Uncharacterized protein</fullName>
    </submittedName>
</protein>
<proteinExistence type="predicted"/>
<evidence type="ECO:0000313" key="2">
    <source>
        <dbReference type="Proteomes" id="UP001057402"/>
    </source>
</evidence>
<keyword evidence="2" id="KW-1185">Reference proteome</keyword>
<comment type="caution">
    <text evidence="1">The sequence shown here is derived from an EMBL/GenBank/DDBJ whole genome shotgun (WGS) entry which is preliminary data.</text>
</comment>
<gene>
    <name evidence="1" type="ORF">MLD38_005386</name>
</gene>
<reference evidence="2" key="1">
    <citation type="journal article" date="2023" name="Front. Plant Sci.">
        <title>Chromosomal-level genome assembly of Melastoma candidum provides insights into trichome evolution.</title>
        <authorList>
            <person name="Zhong Y."/>
            <person name="Wu W."/>
            <person name="Sun C."/>
            <person name="Zou P."/>
            <person name="Liu Y."/>
            <person name="Dai S."/>
            <person name="Zhou R."/>
        </authorList>
    </citation>
    <scope>NUCLEOTIDE SEQUENCE [LARGE SCALE GENOMIC DNA]</scope>
</reference>
<dbReference type="Proteomes" id="UP001057402">
    <property type="component" value="Chromosome 2"/>
</dbReference>
<organism evidence="1 2">
    <name type="scientific">Melastoma candidum</name>
    <dbReference type="NCBI Taxonomy" id="119954"/>
    <lineage>
        <taxon>Eukaryota</taxon>
        <taxon>Viridiplantae</taxon>
        <taxon>Streptophyta</taxon>
        <taxon>Embryophyta</taxon>
        <taxon>Tracheophyta</taxon>
        <taxon>Spermatophyta</taxon>
        <taxon>Magnoliopsida</taxon>
        <taxon>eudicotyledons</taxon>
        <taxon>Gunneridae</taxon>
        <taxon>Pentapetalae</taxon>
        <taxon>rosids</taxon>
        <taxon>malvids</taxon>
        <taxon>Myrtales</taxon>
        <taxon>Melastomataceae</taxon>
        <taxon>Melastomatoideae</taxon>
        <taxon>Melastomateae</taxon>
        <taxon>Melastoma</taxon>
    </lineage>
</organism>
<sequence>MNLWHDTRLPVLACIHTPDNISSIIRIIDSSQSAESTVSVYIPHLVNCTEKQNRVVRNKSYSDNVILAFTSYAWGFLRDGPVQHVQTRLTTEAHARGHMLPCARRDCVPDITPLP</sequence>
<accession>A0ACB9S8P7</accession>
<evidence type="ECO:0000313" key="1">
    <source>
        <dbReference type="EMBL" id="KAI4387565.1"/>
    </source>
</evidence>
<dbReference type="EMBL" id="CM042881">
    <property type="protein sequence ID" value="KAI4387565.1"/>
    <property type="molecule type" value="Genomic_DNA"/>
</dbReference>